<keyword evidence="8" id="KW-1015">Disulfide bond</keyword>
<dbReference type="InterPro" id="IPR036179">
    <property type="entry name" value="Ig-like_dom_sf"/>
</dbReference>
<name>A0A6P3FR48_OCTDE</name>
<organism evidence="15 16">
    <name type="scientific">Octodon degus</name>
    <name type="common">Degu</name>
    <name type="synonym">Sciurus degus</name>
    <dbReference type="NCBI Taxonomy" id="10160"/>
    <lineage>
        <taxon>Eukaryota</taxon>
        <taxon>Metazoa</taxon>
        <taxon>Chordata</taxon>
        <taxon>Craniata</taxon>
        <taxon>Vertebrata</taxon>
        <taxon>Euteleostomi</taxon>
        <taxon>Mammalia</taxon>
        <taxon>Eutheria</taxon>
        <taxon>Euarchontoglires</taxon>
        <taxon>Glires</taxon>
        <taxon>Rodentia</taxon>
        <taxon>Hystricomorpha</taxon>
        <taxon>Octodontidae</taxon>
        <taxon>Octodon</taxon>
    </lineage>
</organism>
<keyword evidence="15" id="KW-1185">Reference proteome</keyword>
<dbReference type="AlphaFoldDB" id="A0A6P3FR48"/>
<evidence type="ECO:0000256" key="11">
    <source>
        <dbReference type="SAM" id="MobiDB-lite"/>
    </source>
</evidence>
<dbReference type="Gene3D" id="2.60.40.10">
    <property type="entry name" value="Immunoglobulins"/>
    <property type="match status" value="1"/>
</dbReference>
<evidence type="ECO:0000256" key="9">
    <source>
        <dbReference type="ARBA" id="ARBA00023180"/>
    </source>
</evidence>
<accession>A0A6P3FR48</accession>
<evidence type="ECO:0000313" key="15">
    <source>
        <dbReference type="Proteomes" id="UP000515203"/>
    </source>
</evidence>
<sequence>MQPRLWLLVAVTVTVAVKKLAALQGSSHHQQTPSSLVLQTNQEATMDCEVKGPLNNVRIYWLRQRQAPGKDSYYEFLVSEDLNKNTAYGKNVTPGTLTLSWSSRGTTRFILSLKHTKPEDSGVYFCMTMGSPELNFGTGTSLSVVDVLPTTAQPTKKTTPKKKKCQPPSPGTQKGLRCGLITLSLLVGGALLLLLSLAVAVHLYCLRRRARLRFIKQFYR</sequence>
<keyword evidence="7 12" id="KW-0472">Membrane</keyword>
<evidence type="ECO:0000256" key="8">
    <source>
        <dbReference type="ARBA" id="ARBA00023157"/>
    </source>
</evidence>
<feature type="region of interest" description="Disordered" evidence="11">
    <location>
        <begin position="153"/>
        <end position="173"/>
    </location>
</feature>
<dbReference type="InParanoid" id="A0A6P3FR48"/>
<dbReference type="SUPFAM" id="SSF48726">
    <property type="entry name" value="Immunoglobulin"/>
    <property type="match status" value="1"/>
</dbReference>
<dbReference type="SMART" id="SM00406">
    <property type="entry name" value="IGv"/>
    <property type="match status" value="1"/>
</dbReference>
<keyword evidence="9" id="KW-0325">Glycoprotein</keyword>
<dbReference type="GO" id="GO:0016020">
    <property type="term" value="C:membrane"/>
    <property type="evidence" value="ECO:0007669"/>
    <property type="project" value="UniProtKB-SubCell"/>
</dbReference>
<proteinExistence type="predicted"/>
<dbReference type="CDD" id="cd07700">
    <property type="entry name" value="IgV_CD8_beta"/>
    <property type="match status" value="1"/>
</dbReference>
<evidence type="ECO:0000256" key="2">
    <source>
        <dbReference type="ARBA" id="ARBA00022692"/>
    </source>
</evidence>
<dbReference type="PANTHER" id="PTHR11292:SF7">
    <property type="entry name" value="T-CELL SURFACE GLYCOPROTEIN CD8 BETA CHAIN-RELATED"/>
    <property type="match status" value="1"/>
</dbReference>
<evidence type="ECO:0000259" key="14">
    <source>
        <dbReference type="PROSITE" id="PS50835"/>
    </source>
</evidence>
<keyword evidence="10" id="KW-0393">Immunoglobulin domain</keyword>
<evidence type="ECO:0000256" key="3">
    <source>
        <dbReference type="ARBA" id="ARBA00022729"/>
    </source>
</evidence>
<dbReference type="PANTHER" id="PTHR11292">
    <property type="entry name" value="T-CELL SURFACE GLYCOPROTEIN CD8 BETA CHAIN"/>
    <property type="match status" value="1"/>
</dbReference>
<gene>
    <name evidence="16" type="primary">Cd8b</name>
</gene>
<evidence type="ECO:0000256" key="1">
    <source>
        <dbReference type="ARBA" id="ARBA00004479"/>
    </source>
</evidence>
<dbReference type="CTD" id="926"/>
<dbReference type="InterPro" id="IPR013106">
    <property type="entry name" value="Ig_V-set"/>
</dbReference>
<dbReference type="FunCoup" id="A0A6P3FR48">
    <property type="interactions" value="428"/>
</dbReference>
<evidence type="ECO:0000256" key="10">
    <source>
        <dbReference type="ARBA" id="ARBA00023319"/>
    </source>
</evidence>
<evidence type="ECO:0000256" key="4">
    <source>
        <dbReference type="ARBA" id="ARBA00022859"/>
    </source>
</evidence>
<dbReference type="GO" id="GO:0050776">
    <property type="term" value="P:regulation of immune response"/>
    <property type="evidence" value="ECO:0007669"/>
    <property type="project" value="InterPro"/>
</dbReference>
<dbReference type="GO" id="GO:0002250">
    <property type="term" value="P:adaptive immune response"/>
    <property type="evidence" value="ECO:0007669"/>
    <property type="project" value="UniProtKB-KW"/>
</dbReference>
<evidence type="ECO:0000256" key="5">
    <source>
        <dbReference type="ARBA" id="ARBA00022989"/>
    </source>
</evidence>
<dbReference type="Pfam" id="PF07686">
    <property type="entry name" value="V-set"/>
    <property type="match status" value="1"/>
</dbReference>
<dbReference type="InterPro" id="IPR042414">
    <property type="entry name" value="CD8B"/>
</dbReference>
<comment type="subcellular location">
    <subcellularLocation>
        <location evidence="1">Membrane</location>
        <topology evidence="1">Single-pass type I membrane protein</topology>
    </subcellularLocation>
</comment>
<dbReference type="GO" id="GO:0015026">
    <property type="term" value="F:coreceptor activity"/>
    <property type="evidence" value="ECO:0007669"/>
    <property type="project" value="InterPro"/>
</dbReference>
<feature type="chain" id="PRO_5028219826" evidence="13">
    <location>
        <begin position="23"/>
        <end position="220"/>
    </location>
</feature>
<keyword evidence="4" id="KW-0391">Immunity</keyword>
<dbReference type="InterPro" id="IPR007110">
    <property type="entry name" value="Ig-like_dom"/>
</dbReference>
<dbReference type="InterPro" id="IPR003599">
    <property type="entry name" value="Ig_sub"/>
</dbReference>
<keyword evidence="3 13" id="KW-0732">Signal</keyword>
<feature type="transmembrane region" description="Helical" evidence="12">
    <location>
        <begin position="180"/>
        <end position="206"/>
    </location>
</feature>
<reference evidence="16" key="1">
    <citation type="submission" date="2025-08" db="UniProtKB">
        <authorList>
            <consortium name="RefSeq"/>
        </authorList>
    </citation>
    <scope>IDENTIFICATION</scope>
</reference>
<dbReference type="InterPro" id="IPR013783">
    <property type="entry name" value="Ig-like_fold"/>
</dbReference>
<keyword evidence="2 12" id="KW-0812">Transmembrane</keyword>
<feature type="signal peptide" evidence="13">
    <location>
        <begin position="1"/>
        <end position="22"/>
    </location>
</feature>
<dbReference type="PROSITE" id="PS50835">
    <property type="entry name" value="IG_LIKE"/>
    <property type="match status" value="1"/>
</dbReference>
<feature type="domain" description="Ig-like" evidence="14">
    <location>
        <begin position="3"/>
        <end position="143"/>
    </location>
</feature>
<dbReference type="GeneID" id="101567030"/>
<evidence type="ECO:0000256" key="6">
    <source>
        <dbReference type="ARBA" id="ARBA00023130"/>
    </source>
</evidence>
<dbReference type="GO" id="GO:0009986">
    <property type="term" value="C:cell surface"/>
    <property type="evidence" value="ECO:0007669"/>
    <property type="project" value="TreeGrafter"/>
</dbReference>
<dbReference type="GO" id="GO:0042288">
    <property type="term" value="F:MHC class I protein binding"/>
    <property type="evidence" value="ECO:0007669"/>
    <property type="project" value="InterPro"/>
</dbReference>
<dbReference type="Proteomes" id="UP000515203">
    <property type="component" value="Unplaced"/>
</dbReference>
<keyword evidence="5 12" id="KW-1133">Transmembrane helix</keyword>
<protein>
    <submittedName>
        <fullName evidence="16">T-cell surface glycoprotein CD8 beta chain</fullName>
    </submittedName>
</protein>
<evidence type="ECO:0000313" key="16">
    <source>
        <dbReference type="RefSeq" id="XP_004642843.2"/>
    </source>
</evidence>
<dbReference type="OrthoDB" id="9394844at2759"/>
<evidence type="ECO:0000256" key="7">
    <source>
        <dbReference type="ARBA" id="ARBA00023136"/>
    </source>
</evidence>
<dbReference type="RefSeq" id="XP_004642843.2">
    <property type="nucleotide sequence ID" value="XM_004642786.2"/>
</dbReference>
<evidence type="ECO:0000256" key="12">
    <source>
        <dbReference type="SAM" id="Phobius"/>
    </source>
</evidence>
<dbReference type="SMART" id="SM00409">
    <property type="entry name" value="IG"/>
    <property type="match status" value="1"/>
</dbReference>
<evidence type="ECO:0000256" key="13">
    <source>
        <dbReference type="SAM" id="SignalP"/>
    </source>
</evidence>
<keyword evidence="6" id="KW-1064">Adaptive immunity</keyword>